<dbReference type="EnsemblPlants" id="PGSC0003DMT400086856">
    <property type="protein sequence ID" value="PGSC0003DMT400086856"/>
    <property type="gene ID" value="PGSC0003DMG400036427"/>
</dbReference>
<protein>
    <submittedName>
        <fullName evidence="2">Uncharacterized protein</fullName>
    </submittedName>
</protein>
<evidence type="ECO:0000313" key="3">
    <source>
        <dbReference type="Proteomes" id="UP000011115"/>
    </source>
</evidence>
<organism evidence="2 3">
    <name type="scientific">Solanum tuberosum</name>
    <name type="common">Potato</name>
    <dbReference type="NCBI Taxonomy" id="4113"/>
    <lineage>
        <taxon>Eukaryota</taxon>
        <taxon>Viridiplantae</taxon>
        <taxon>Streptophyta</taxon>
        <taxon>Embryophyta</taxon>
        <taxon>Tracheophyta</taxon>
        <taxon>Spermatophyta</taxon>
        <taxon>Magnoliopsida</taxon>
        <taxon>eudicotyledons</taxon>
        <taxon>Gunneridae</taxon>
        <taxon>Pentapetalae</taxon>
        <taxon>asterids</taxon>
        <taxon>lamiids</taxon>
        <taxon>Solanales</taxon>
        <taxon>Solanaceae</taxon>
        <taxon>Solanoideae</taxon>
        <taxon>Solaneae</taxon>
        <taxon>Solanum</taxon>
    </lineage>
</organism>
<reference evidence="3" key="1">
    <citation type="journal article" date="2011" name="Nature">
        <title>Genome sequence and analysis of the tuber crop potato.</title>
        <authorList>
            <consortium name="The Potato Genome Sequencing Consortium"/>
        </authorList>
    </citation>
    <scope>NUCLEOTIDE SEQUENCE [LARGE SCALE GENOMIC DNA]</scope>
    <source>
        <strain evidence="3">cv. DM1-3 516 R44</strain>
    </source>
</reference>
<feature type="region of interest" description="Disordered" evidence="1">
    <location>
        <begin position="445"/>
        <end position="464"/>
    </location>
</feature>
<evidence type="ECO:0000256" key="1">
    <source>
        <dbReference type="SAM" id="MobiDB-lite"/>
    </source>
</evidence>
<name>M1DCM6_SOLTU</name>
<dbReference type="AlphaFoldDB" id="M1DCM6"/>
<accession>M1DCM6</accession>
<proteinExistence type="predicted"/>
<evidence type="ECO:0000313" key="2">
    <source>
        <dbReference type="EnsemblPlants" id="PGSC0003DMT400086856"/>
    </source>
</evidence>
<dbReference type="CarbonylDB" id="M1DCM6"/>
<reference evidence="2" key="2">
    <citation type="submission" date="2015-06" db="UniProtKB">
        <authorList>
            <consortium name="EnsemblPlants"/>
        </authorList>
    </citation>
    <scope>IDENTIFICATION</scope>
    <source>
        <strain evidence="2">DM1-3 516 R44</strain>
    </source>
</reference>
<sequence>MGSLTKKGGANEYVAPLGELTSTSATRQATLARVLTSPKVPRSYNWKFITWRAEEQSAHRPMTWAMTTRSPNVQTGVRSRVYSQVDRRPIGASPNGPQDHRKLQQAFKGEAKEQGSRRTHWAHRQAIWRALLGSPIGQVLLVGLAKGVFGLNIPIGCSLFPLVVSIYLSGLGTVATGSETHPPKGKVTLETIMEATMDVSWTIGSMHERLTAIEDELSRMDETSPKERELTLPSIMSMHDGDGGPMEHLPVKVMRFRDHNLNFKHLEGESFHESRLRFKRLLIQCPTYEIPDLVLLECFYRSLNPGNIGLIDQLMPGGREKYPYETATKFLDLVAKTNKDIEKDQQLIILLGQMDNLTQKVEELEVMSKEKSKCRPPIEKGGSMDIENKHIEDMLVTILQKVNEQDRVLEKIRENVEVLNQISGSHSRSIQLIETLLGHVMPHIHQAQGKGSPNDVLANPKSEI</sequence>
<keyword evidence="3" id="KW-1185">Reference proteome</keyword>
<dbReference type="Proteomes" id="UP000011115">
    <property type="component" value="Unassembled WGS sequence"/>
</dbReference>
<dbReference type="HOGENOM" id="CLU_589754_0_0_1"/>
<dbReference type="Gramene" id="PGSC0003DMT400086856">
    <property type="protein sequence ID" value="PGSC0003DMT400086856"/>
    <property type="gene ID" value="PGSC0003DMG400036427"/>
</dbReference>
<dbReference type="InParanoid" id="M1DCM6"/>
<dbReference type="PaxDb" id="4113-PGSC0003DMT400086856"/>